<dbReference type="STRING" id="1194083.BN12_4330004"/>
<dbReference type="EMBL" id="CAJB01000372">
    <property type="protein sequence ID" value="CCH79451.1"/>
    <property type="molecule type" value="Genomic_DNA"/>
</dbReference>
<keyword evidence="4" id="KW-1185">Reference proteome</keyword>
<evidence type="ECO:0000313" key="3">
    <source>
        <dbReference type="EMBL" id="CCH80298.1"/>
    </source>
</evidence>
<dbReference type="EMBL" id="CAJB01000420">
    <property type="protein sequence ID" value="CCH80298.1"/>
    <property type="molecule type" value="Genomic_DNA"/>
</dbReference>
<feature type="compositionally biased region" description="Low complexity" evidence="1">
    <location>
        <begin position="1"/>
        <end position="22"/>
    </location>
</feature>
<accession>A0A077M0T2</accession>
<dbReference type="Proteomes" id="UP000035721">
    <property type="component" value="Unassembled WGS sequence"/>
</dbReference>
<protein>
    <submittedName>
        <fullName evidence="2">Uncharacterized protein</fullName>
    </submittedName>
</protein>
<evidence type="ECO:0000256" key="1">
    <source>
        <dbReference type="SAM" id="MobiDB-lite"/>
    </source>
</evidence>
<name>A0A077M0T2_9MICO</name>
<comment type="caution">
    <text evidence="2">The sequence shown here is derived from an EMBL/GenBank/DDBJ whole genome shotgun (WGS) entry which is preliminary data.</text>
</comment>
<feature type="region of interest" description="Disordered" evidence="1">
    <location>
        <begin position="1"/>
        <end position="36"/>
    </location>
</feature>
<gene>
    <name evidence="2" type="ORF">BN12_4330004</name>
    <name evidence="3" type="ORF">BN12_850003</name>
</gene>
<dbReference type="AlphaFoldDB" id="A0A077M0T2"/>
<evidence type="ECO:0000313" key="2">
    <source>
        <dbReference type="EMBL" id="CCH79451.1"/>
    </source>
</evidence>
<reference evidence="2 4" key="2">
    <citation type="journal article" date="2013" name="ISME J.">
        <title>A metabolic model for members of the genus Tetrasphaera involved in enhanced biological phosphorus removal.</title>
        <authorList>
            <person name="Kristiansen R."/>
            <person name="Nguyen H.T.T."/>
            <person name="Saunders A.M."/>
            <person name="Nielsen J.L."/>
            <person name="Wimmer R."/>
            <person name="Le V.Q."/>
            <person name="McIlroy S.J."/>
            <person name="Petrovski S."/>
            <person name="Seviour R.J."/>
            <person name="Calteau A."/>
            <person name="Nielsen K.L."/>
            <person name="Nielsen P.H."/>
        </authorList>
    </citation>
    <scope>NUCLEOTIDE SEQUENCE [LARGE SCALE GENOMIC DNA]</scope>
    <source>
        <strain evidence="2 4">T1-X7</strain>
    </source>
</reference>
<organism evidence="2 4">
    <name type="scientific">Nostocoides japonicum T1-X7</name>
    <dbReference type="NCBI Taxonomy" id="1194083"/>
    <lineage>
        <taxon>Bacteria</taxon>
        <taxon>Bacillati</taxon>
        <taxon>Actinomycetota</taxon>
        <taxon>Actinomycetes</taxon>
        <taxon>Micrococcales</taxon>
        <taxon>Intrasporangiaceae</taxon>
        <taxon>Nostocoides</taxon>
    </lineage>
</organism>
<sequence>MICDTSSGRGLGLTSGSLGDGTNPVRGPLTPWVRTRPWPVDDDRASRIRPWALCTAGHHLLA</sequence>
<evidence type="ECO:0000313" key="4">
    <source>
        <dbReference type="Proteomes" id="UP000035721"/>
    </source>
</evidence>
<reference evidence="2" key="1">
    <citation type="submission" date="2012-05" db="EMBL/GenBank/DDBJ databases">
        <authorList>
            <person name="McIlroy S."/>
        </authorList>
    </citation>
    <scope>NUCLEOTIDE SEQUENCE</scope>
    <source>
        <strain evidence="2">T1-X7</strain>
    </source>
</reference>
<proteinExistence type="predicted"/>